<dbReference type="PANTHER" id="PTHR43489">
    <property type="entry name" value="ISOMERASE"/>
    <property type="match status" value="1"/>
</dbReference>
<feature type="domain" description="Xylose isomerase-like TIM barrel" evidence="2">
    <location>
        <begin position="19"/>
        <end position="259"/>
    </location>
</feature>
<dbReference type="Gene3D" id="3.20.20.150">
    <property type="entry name" value="Divalent-metal-dependent TIM barrel enzymes"/>
    <property type="match status" value="1"/>
</dbReference>
<dbReference type="InterPro" id="IPR050417">
    <property type="entry name" value="Sugar_Epim/Isomerase"/>
</dbReference>
<reference evidence="4" key="1">
    <citation type="submission" date="2017-09" db="EMBL/GenBank/DDBJ databases">
        <title>Metaegenomics of thermophilic ammonia-oxidizing enrichment culture.</title>
        <authorList>
            <person name="Kato S."/>
            <person name="Suzuki K."/>
        </authorList>
    </citation>
    <scope>NUCLEOTIDE SEQUENCE [LARGE SCALE GENOMIC DNA]</scope>
</reference>
<evidence type="ECO:0000259" key="2">
    <source>
        <dbReference type="Pfam" id="PF01261"/>
    </source>
</evidence>
<proteinExistence type="predicted"/>
<organism evidence="3 4">
    <name type="scientific">Candidatus Fervidibacter japonicus</name>
    <dbReference type="NCBI Taxonomy" id="2035412"/>
    <lineage>
        <taxon>Bacteria</taxon>
        <taxon>Candidatus Fervidibacterota</taxon>
        <taxon>Candidatus Fervidibacter</taxon>
    </lineage>
</organism>
<accession>A0A2H5XCP3</accession>
<sequence length="263" mass="28961">MKLAAQEGLVPGASLEEKLDKLAAWGYEGVEFWGSEWLLQNVGFVRSAVEKAGLQVSTICAGYRGSVLDPDPSVRRQAVEDIKARLTAAAELGAVGLIFVPIFGPPKLPDLSPYKTAVDLERELLLFYLDELGKHAEQVGAILLLEPLNRYETHFLRRVGQAVELCEQVGNPRIGVMADFFHMNIEEASIPDALRKGGKWLKHIHLADSNRLLPGWGHTDFRSGFAALKEIGFTGFMALECGVPDDPNETLPRCAQLLREWGA</sequence>
<evidence type="ECO:0000313" key="3">
    <source>
        <dbReference type="EMBL" id="GBC98935.1"/>
    </source>
</evidence>
<dbReference type="Proteomes" id="UP000236173">
    <property type="component" value="Unassembled WGS sequence"/>
</dbReference>
<dbReference type="EMBL" id="BEHT01000018">
    <property type="protein sequence ID" value="GBC98935.1"/>
    <property type="molecule type" value="Genomic_DNA"/>
</dbReference>
<dbReference type="AlphaFoldDB" id="A0A2H5XCP3"/>
<evidence type="ECO:0000313" key="4">
    <source>
        <dbReference type="Proteomes" id="UP000236173"/>
    </source>
</evidence>
<dbReference type="InterPro" id="IPR013022">
    <property type="entry name" value="Xyl_isomerase-like_TIM-brl"/>
</dbReference>
<dbReference type="Pfam" id="PF01261">
    <property type="entry name" value="AP_endonuc_2"/>
    <property type="match status" value="1"/>
</dbReference>
<protein>
    <submittedName>
        <fullName evidence="3">D-tagatose 3-epimerase</fullName>
        <ecNumber evidence="3">5.1.3.31</ecNumber>
    </submittedName>
</protein>
<dbReference type="EC" id="5.1.3.31" evidence="3"/>
<name>A0A2H5XCP3_9BACT</name>
<dbReference type="SUPFAM" id="SSF51658">
    <property type="entry name" value="Xylose isomerase-like"/>
    <property type="match status" value="1"/>
</dbReference>
<keyword evidence="1 3" id="KW-0413">Isomerase</keyword>
<dbReference type="GO" id="GO:0016853">
    <property type="term" value="F:isomerase activity"/>
    <property type="evidence" value="ECO:0007669"/>
    <property type="project" value="UniProtKB-KW"/>
</dbReference>
<gene>
    <name evidence="3" type="ORF">HRbin17_01454</name>
</gene>
<evidence type="ECO:0000256" key="1">
    <source>
        <dbReference type="ARBA" id="ARBA00023235"/>
    </source>
</evidence>
<comment type="caution">
    <text evidence="3">The sequence shown here is derived from an EMBL/GenBank/DDBJ whole genome shotgun (WGS) entry which is preliminary data.</text>
</comment>
<dbReference type="PANTHER" id="PTHR43489:SF7">
    <property type="entry name" value="3-DEHYDRO-D-GULOSIDE 4-EPIMERASE-RELATED"/>
    <property type="match status" value="1"/>
</dbReference>
<dbReference type="InterPro" id="IPR036237">
    <property type="entry name" value="Xyl_isomerase-like_sf"/>
</dbReference>